<dbReference type="EMBL" id="JAULUE010002051">
    <property type="protein sequence ID" value="KAK5902747.1"/>
    <property type="molecule type" value="Genomic_DNA"/>
</dbReference>
<reference evidence="2 3" key="1">
    <citation type="journal article" date="2023" name="Mol. Biol. Evol.">
        <title>Genomics of Secondarily Temperate Adaptation in the Only Non-Antarctic Icefish.</title>
        <authorList>
            <person name="Rivera-Colon A.G."/>
            <person name="Rayamajhi N."/>
            <person name="Minhas B.F."/>
            <person name="Madrigal G."/>
            <person name="Bilyk K.T."/>
            <person name="Yoon V."/>
            <person name="Hune M."/>
            <person name="Gregory S."/>
            <person name="Cheng C.H.C."/>
            <person name="Catchen J.M."/>
        </authorList>
    </citation>
    <scope>NUCLEOTIDE SEQUENCE [LARGE SCALE GENOMIC DNA]</scope>
    <source>
        <strain evidence="2">JC2023a</strain>
    </source>
</reference>
<organism evidence="2 3">
    <name type="scientific">Champsocephalus esox</name>
    <name type="common">pike icefish</name>
    <dbReference type="NCBI Taxonomy" id="159716"/>
    <lineage>
        <taxon>Eukaryota</taxon>
        <taxon>Metazoa</taxon>
        <taxon>Chordata</taxon>
        <taxon>Craniata</taxon>
        <taxon>Vertebrata</taxon>
        <taxon>Euteleostomi</taxon>
        <taxon>Actinopterygii</taxon>
        <taxon>Neopterygii</taxon>
        <taxon>Teleostei</taxon>
        <taxon>Neoteleostei</taxon>
        <taxon>Acanthomorphata</taxon>
        <taxon>Eupercaria</taxon>
        <taxon>Perciformes</taxon>
        <taxon>Notothenioidei</taxon>
        <taxon>Channichthyidae</taxon>
        <taxon>Champsocephalus</taxon>
    </lineage>
</organism>
<comment type="caution">
    <text evidence="2">The sequence shown here is derived from an EMBL/GenBank/DDBJ whole genome shotgun (WGS) entry which is preliminary data.</text>
</comment>
<proteinExistence type="predicted"/>
<accession>A0AAN8CFT6</accession>
<sequence>MTAYRNQPLCTYVDEVVCACMLERLCVCWVEVEWTEPSFVSVGLRALRLRDEERAQSTADSFRSQTDEINQTQSKEREKQANGKIRPKSSKT</sequence>
<gene>
    <name evidence="2" type="ORF">CesoFtcFv8_007976</name>
</gene>
<dbReference type="Proteomes" id="UP001335648">
    <property type="component" value="Unassembled WGS sequence"/>
</dbReference>
<protein>
    <submittedName>
        <fullName evidence="2">Uncharacterized protein</fullName>
    </submittedName>
</protein>
<dbReference type="AlphaFoldDB" id="A0AAN8CFT6"/>
<keyword evidence="3" id="KW-1185">Reference proteome</keyword>
<feature type="region of interest" description="Disordered" evidence="1">
    <location>
        <begin position="55"/>
        <end position="92"/>
    </location>
</feature>
<evidence type="ECO:0000313" key="3">
    <source>
        <dbReference type="Proteomes" id="UP001335648"/>
    </source>
</evidence>
<feature type="compositionally biased region" description="Polar residues" evidence="1">
    <location>
        <begin position="56"/>
        <end position="73"/>
    </location>
</feature>
<evidence type="ECO:0000256" key="1">
    <source>
        <dbReference type="SAM" id="MobiDB-lite"/>
    </source>
</evidence>
<name>A0AAN8CFT6_9TELE</name>
<evidence type="ECO:0000313" key="2">
    <source>
        <dbReference type="EMBL" id="KAK5902747.1"/>
    </source>
</evidence>